<dbReference type="Proteomes" id="UP000753908">
    <property type="component" value="Unassembled WGS sequence"/>
</dbReference>
<gene>
    <name evidence="1" type="ORF">KME25_23065</name>
</gene>
<dbReference type="EMBL" id="JAHHIF010000038">
    <property type="protein sequence ID" value="MBW4547292.1"/>
    <property type="molecule type" value="Genomic_DNA"/>
</dbReference>
<organism evidence="1 2">
    <name type="scientific">Symplocastrum torsivum CPER-KK1</name>
    <dbReference type="NCBI Taxonomy" id="450513"/>
    <lineage>
        <taxon>Bacteria</taxon>
        <taxon>Bacillati</taxon>
        <taxon>Cyanobacteriota</taxon>
        <taxon>Cyanophyceae</taxon>
        <taxon>Oscillatoriophycideae</taxon>
        <taxon>Oscillatoriales</taxon>
        <taxon>Microcoleaceae</taxon>
        <taxon>Symplocastrum</taxon>
    </lineage>
</organism>
<proteinExistence type="predicted"/>
<name>A0A951PQD7_9CYAN</name>
<evidence type="ECO:0000313" key="2">
    <source>
        <dbReference type="Proteomes" id="UP000753908"/>
    </source>
</evidence>
<protein>
    <submittedName>
        <fullName evidence="1">Uncharacterized protein</fullName>
    </submittedName>
</protein>
<evidence type="ECO:0000313" key="1">
    <source>
        <dbReference type="EMBL" id="MBW4547292.1"/>
    </source>
</evidence>
<reference evidence="1" key="2">
    <citation type="journal article" date="2022" name="Microbiol. Resour. Announc.">
        <title>Metagenome Sequencing to Explore Phylogenomics of Terrestrial Cyanobacteria.</title>
        <authorList>
            <person name="Ward R.D."/>
            <person name="Stajich J.E."/>
            <person name="Johansen J.R."/>
            <person name="Huntemann M."/>
            <person name="Clum A."/>
            <person name="Foster B."/>
            <person name="Foster B."/>
            <person name="Roux S."/>
            <person name="Palaniappan K."/>
            <person name="Varghese N."/>
            <person name="Mukherjee S."/>
            <person name="Reddy T.B.K."/>
            <person name="Daum C."/>
            <person name="Copeland A."/>
            <person name="Chen I.A."/>
            <person name="Ivanova N.N."/>
            <person name="Kyrpides N.C."/>
            <person name="Shapiro N."/>
            <person name="Eloe-Fadrosh E.A."/>
            <person name="Pietrasiak N."/>
        </authorList>
    </citation>
    <scope>NUCLEOTIDE SEQUENCE</scope>
    <source>
        <strain evidence="1">CPER-KK1</strain>
    </source>
</reference>
<accession>A0A951PQD7</accession>
<dbReference type="AlphaFoldDB" id="A0A951PQD7"/>
<reference evidence="1" key="1">
    <citation type="submission" date="2021-05" db="EMBL/GenBank/DDBJ databases">
        <authorList>
            <person name="Pietrasiak N."/>
            <person name="Ward R."/>
            <person name="Stajich J.E."/>
            <person name="Kurbessoian T."/>
        </authorList>
    </citation>
    <scope>NUCLEOTIDE SEQUENCE</scope>
    <source>
        <strain evidence="1">CPER-KK1</strain>
    </source>
</reference>
<comment type="caution">
    <text evidence="1">The sequence shown here is derived from an EMBL/GenBank/DDBJ whole genome shotgun (WGS) entry which is preliminary data.</text>
</comment>
<sequence>MVDQLPGECLAKALEFLESLCGQANQTSKVTASRQEEEALLQIIQRRLPEDNQIRLTYLRQRNENGEITDTEAQELLTYVDQIEHQDAERAEALIQLAKLREVHLKTLVNEFLPCFSQTLTNPLIAASCFPIQPMRVTN</sequence>